<evidence type="ECO:0000256" key="6">
    <source>
        <dbReference type="HAMAP-Rule" id="MF_00821"/>
    </source>
</evidence>
<evidence type="ECO:0000256" key="4">
    <source>
        <dbReference type="ARBA" id="ARBA00023010"/>
    </source>
</evidence>
<dbReference type="InterPro" id="IPR003708">
    <property type="entry name" value="SecB"/>
</dbReference>
<comment type="subunit">
    <text evidence="6">Homotetramer, a dimer of dimers. One homotetramer interacts with 1 SecA dimer.</text>
</comment>
<evidence type="ECO:0000256" key="2">
    <source>
        <dbReference type="ARBA" id="ARBA00022448"/>
    </source>
</evidence>
<dbReference type="RefSeq" id="WP_247029263.1">
    <property type="nucleotide sequence ID" value="NZ_JALKCH010000006.1"/>
</dbReference>
<evidence type="ECO:0000313" key="7">
    <source>
        <dbReference type="EMBL" id="MCK0197489.1"/>
    </source>
</evidence>
<proteinExistence type="inferred from homology"/>
<keyword evidence="6" id="KW-0963">Cytoplasm</keyword>
<comment type="caution">
    <text evidence="7">The sequence shown here is derived from an EMBL/GenBank/DDBJ whole genome shotgun (WGS) entry which is preliminary data.</text>
</comment>
<keyword evidence="4 6" id="KW-0811">Translocation</keyword>
<dbReference type="EMBL" id="JALKCH010000006">
    <property type="protein sequence ID" value="MCK0197489.1"/>
    <property type="molecule type" value="Genomic_DNA"/>
</dbReference>
<sequence>MTDADNAVTMPTLHVVAQYTKDLSFENPGAPATLSPNGQPQIGIQINVNARPARDGEFEVELKIEAKAETNGKVLFNVELVYGGLFRVQNVAEETLHPFVMIECPRMLFPFARQILADTVRNGGFPPLMIDPVDFVSLYRQRMAQTPPSPVMAS</sequence>
<dbReference type="HAMAP" id="MF_00821">
    <property type="entry name" value="SecB"/>
    <property type="match status" value="1"/>
</dbReference>
<evidence type="ECO:0000256" key="5">
    <source>
        <dbReference type="ARBA" id="ARBA00023186"/>
    </source>
</evidence>
<keyword evidence="5 6" id="KW-0143">Chaperone</keyword>
<comment type="function">
    <text evidence="6">One of the proteins required for the normal export of preproteins out of the cell cytoplasm. It is a molecular chaperone that binds to a subset of precursor proteins, maintaining them in a translocation-competent state. It also specifically binds to its receptor SecA.</text>
</comment>
<dbReference type="NCBIfam" id="NF004392">
    <property type="entry name" value="PRK05751.1-3"/>
    <property type="match status" value="1"/>
</dbReference>
<keyword evidence="2 6" id="KW-0813">Transport</keyword>
<name>A0ABT0DC16_9HYPH</name>
<protein>
    <recommendedName>
        <fullName evidence="6">Protein-export protein SecB</fullName>
    </recommendedName>
</protein>
<evidence type="ECO:0000256" key="3">
    <source>
        <dbReference type="ARBA" id="ARBA00022927"/>
    </source>
</evidence>
<comment type="similarity">
    <text evidence="1 6">Belongs to the SecB family.</text>
</comment>
<dbReference type="PANTHER" id="PTHR36918:SF1">
    <property type="entry name" value="PROTEIN-EXPORT PROTEIN SECB"/>
    <property type="match status" value="1"/>
</dbReference>
<dbReference type="Proteomes" id="UP001203284">
    <property type="component" value="Unassembled WGS sequence"/>
</dbReference>
<gene>
    <name evidence="6 7" type="primary">secB</name>
    <name evidence="7" type="ORF">MWN34_11240</name>
</gene>
<dbReference type="PRINTS" id="PR01594">
    <property type="entry name" value="SECBCHAPRONE"/>
</dbReference>
<keyword evidence="3 6" id="KW-0653">Protein transport</keyword>
<accession>A0ABT0DC16</accession>
<dbReference type="Pfam" id="PF02556">
    <property type="entry name" value="SecB"/>
    <property type="match status" value="1"/>
</dbReference>
<keyword evidence="8" id="KW-1185">Reference proteome</keyword>
<dbReference type="PANTHER" id="PTHR36918">
    <property type="match status" value="1"/>
</dbReference>
<evidence type="ECO:0000313" key="8">
    <source>
        <dbReference type="Proteomes" id="UP001203284"/>
    </source>
</evidence>
<reference evidence="7 8" key="1">
    <citation type="submission" date="2022-04" db="EMBL/GenBank/DDBJ databases">
        <authorList>
            <person name="Grouzdev D.S."/>
            <person name="Pantiukh K.S."/>
            <person name="Krutkina M.S."/>
        </authorList>
    </citation>
    <scope>NUCLEOTIDE SEQUENCE [LARGE SCALE GENOMIC DNA]</scope>
    <source>
        <strain evidence="7 8">6x-1</strain>
    </source>
</reference>
<comment type="subcellular location">
    <subcellularLocation>
        <location evidence="6">Cytoplasm</location>
    </subcellularLocation>
</comment>
<dbReference type="Gene3D" id="3.10.420.10">
    <property type="entry name" value="SecB-like"/>
    <property type="match status" value="1"/>
</dbReference>
<organism evidence="7 8">
    <name type="scientific">Ancylobacter crimeensis</name>
    <dbReference type="NCBI Taxonomy" id="2579147"/>
    <lineage>
        <taxon>Bacteria</taxon>
        <taxon>Pseudomonadati</taxon>
        <taxon>Pseudomonadota</taxon>
        <taxon>Alphaproteobacteria</taxon>
        <taxon>Hyphomicrobiales</taxon>
        <taxon>Xanthobacteraceae</taxon>
        <taxon>Ancylobacter</taxon>
    </lineage>
</organism>
<dbReference type="NCBIfam" id="TIGR00809">
    <property type="entry name" value="secB"/>
    <property type="match status" value="1"/>
</dbReference>
<evidence type="ECO:0000256" key="1">
    <source>
        <dbReference type="ARBA" id="ARBA00009990"/>
    </source>
</evidence>
<dbReference type="InterPro" id="IPR035958">
    <property type="entry name" value="SecB-like_sf"/>
</dbReference>
<dbReference type="SUPFAM" id="SSF54611">
    <property type="entry name" value="SecB-like"/>
    <property type="match status" value="1"/>
</dbReference>